<evidence type="ECO:0000313" key="1">
    <source>
        <dbReference type="EMBL" id="EDK24621.1"/>
    </source>
</evidence>
<evidence type="ECO:0000313" key="2">
    <source>
        <dbReference type="Proteomes" id="UP000003577"/>
    </source>
</evidence>
<dbReference type="HOGENOM" id="CLU_2973598_0_0_9"/>
<dbReference type="EMBL" id="AAVP02000004">
    <property type="protein sequence ID" value="EDK24621.1"/>
    <property type="molecule type" value="Genomic_DNA"/>
</dbReference>
<dbReference type="Proteomes" id="UP000003577">
    <property type="component" value="Unassembled WGS sequence"/>
</dbReference>
<gene>
    <name evidence="1" type="ORF">RUMTOR_01360</name>
</gene>
<sequence length="62" mass="7514">MEEIMSKISWESLYENFKSIYPRLSRSSVYFRPFGYMSILVYFEDGMRMVYDDLRKQAHITG</sequence>
<comment type="caution">
    <text evidence="1">The sequence shown here is derived from an EMBL/GenBank/DDBJ whole genome shotgun (WGS) entry which is preliminary data.</text>
</comment>
<organism evidence="1 2">
    <name type="scientific">[Ruminococcus] torques ATCC 27756</name>
    <dbReference type="NCBI Taxonomy" id="411460"/>
    <lineage>
        <taxon>Bacteria</taxon>
        <taxon>Bacillati</taxon>
        <taxon>Bacillota</taxon>
        <taxon>Clostridia</taxon>
        <taxon>Lachnospirales</taxon>
        <taxon>Lachnospiraceae</taxon>
        <taxon>Mediterraneibacter</taxon>
    </lineage>
</organism>
<accession>A5KM96</accession>
<reference evidence="1 2" key="1">
    <citation type="submission" date="2007-03" db="EMBL/GenBank/DDBJ databases">
        <authorList>
            <person name="Fulton L."/>
            <person name="Clifton S."/>
            <person name="Fulton B."/>
            <person name="Xu J."/>
            <person name="Minx P."/>
            <person name="Pepin K.H."/>
            <person name="Johnson M."/>
            <person name="Thiruvilangam P."/>
            <person name="Bhonagiri V."/>
            <person name="Nash W.E."/>
            <person name="Mardis E.R."/>
            <person name="Wilson R.K."/>
        </authorList>
    </citation>
    <scope>NUCLEOTIDE SEQUENCE [LARGE SCALE GENOMIC DNA]</scope>
    <source>
        <strain evidence="1 2">ATCC 27756</strain>
    </source>
</reference>
<proteinExistence type="predicted"/>
<reference evidence="1 2" key="2">
    <citation type="submission" date="2007-04" db="EMBL/GenBank/DDBJ databases">
        <title>Draft genome sequence of Ruminococcus torques (ATCC 27756).</title>
        <authorList>
            <person name="Sudarsanam P."/>
            <person name="Ley R."/>
            <person name="Guruge J."/>
            <person name="Turnbaugh P.J."/>
            <person name="Mahowald M."/>
            <person name="Liep D."/>
            <person name="Gordon J."/>
        </authorList>
    </citation>
    <scope>NUCLEOTIDE SEQUENCE [LARGE SCALE GENOMIC DNA]</scope>
    <source>
        <strain evidence="1 2">ATCC 27756</strain>
    </source>
</reference>
<protein>
    <submittedName>
        <fullName evidence="1">Uncharacterized protein</fullName>
    </submittedName>
</protein>
<dbReference type="AlphaFoldDB" id="A5KM96"/>
<name>A5KM96_9FIRM</name>
<dbReference type="PaxDb" id="411460-RUMTOR_01360"/>